<evidence type="ECO:0000256" key="8">
    <source>
        <dbReference type="SAM" id="Phobius"/>
    </source>
</evidence>
<name>A0A1T5MC67_9FIRM</name>
<evidence type="ECO:0000256" key="1">
    <source>
        <dbReference type="ARBA" id="ARBA00004651"/>
    </source>
</evidence>
<evidence type="ECO:0000256" key="2">
    <source>
        <dbReference type="ARBA" id="ARBA00008821"/>
    </source>
</evidence>
<feature type="transmembrane region" description="Helical" evidence="8">
    <location>
        <begin position="404"/>
        <end position="422"/>
    </location>
</feature>
<feature type="transmembrane region" description="Helical" evidence="8">
    <location>
        <begin position="112"/>
        <end position="135"/>
    </location>
</feature>
<evidence type="ECO:0000256" key="3">
    <source>
        <dbReference type="ARBA" id="ARBA00022448"/>
    </source>
</evidence>
<dbReference type="GO" id="GO:0005886">
    <property type="term" value="C:plasma membrane"/>
    <property type="evidence" value="ECO:0007669"/>
    <property type="project" value="UniProtKB-SubCell"/>
</dbReference>
<evidence type="ECO:0000256" key="6">
    <source>
        <dbReference type="ARBA" id="ARBA00022989"/>
    </source>
</evidence>
<dbReference type="PANTHER" id="PTHR42810">
    <property type="entry name" value="PURINE PERMEASE C1399.01C-RELATED"/>
    <property type="match status" value="1"/>
</dbReference>
<feature type="transmembrane region" description="Helical" evidence="8">
    <location>
        <begin position="380"/>
        <end position="398"/>
    </location>
</feature>
<dbReference type="STRING" id="36842.SAMN02194393_04447"/>
<keyword evidence="4" id="KW-1003">Cell membrane</keyword>
<dbReference type="InterPro" id="IPR006043">
    <property type="entry name" value="NCS2"/>
</dbReference>
<dbReference type="OrthoDB" id="9779092at2"/>
<sequence>MNNDNILSPKDIAGNLNQISLQKKIILGIQHTFTMFGATVLVPIITGFDISVALFMAGIGTLLFHLVTNGKIPAFLGSSFAFIAPIMSVLLLKTGTNAAEEAFGSPLFGEALAYAQGGLVVAGIVYLLMAGLVAIFGVEKIISFFPPIVTGPIILVIGLKLAPTAIDMASGNWFLAIVSFGIVTAVSIYGRGFLKVLPVLIGLTGGYIVALITGNVDFTPMKEAAWVGVPAFRMAKFSFETIMIVAPIAVATMIEHIGDVLAIGTTVNKDFIKNPGLHRTLIGDGLATSISAMFGGPANTTYSENTGVLALTRVHDPFIIRIAAVFAILLGIMPKIGAVIKTIPTSVVGGISIVLFGMIASIGAKSLVEHNIDFGKSRNLIISAVILVLGLGGASLPIPYFNVTLEGMALAAIIGIILNKILPKDI</sequence>
<evidence type="ECO:0000256" key="7">
    <source>
        <dbReference type="ARBA" id="ARBA00023136"/>
    </source>
</evidence>
<evidence type="ECO:0000313" key="10">
    <source>
        <dbReference type="Proteomes" id="UP000190285"/>
    </source>
</evidence>
<dbReference type="AlphaFoldDB" id="A0A1T5MC67"/>
<feature type="transmembrane region" description="Helical" evidence="8">
    <location>
        <begin position="346"/>
        <end position="368"/>
    </location>
</feature>
<evidence type="ECO:0000256" key="5">
    <source>
        <dbReference type="ARBA" id="ARBA00022692"/>
    </source>
</evidence>
<feature type="transmembrane region" description="Helical" evidence="8">
    <location>
        <begin position="196"/>
        <end position="216"/>
    </location>
</feature>
<feature type="transmembrane region" description="Helical" evidence="8">
    <location>
        <begin position="72"/>
        <end position="92"/>
    </location>
</feature>
<accession>A0A1T5MC67</accession>
<comment type="subcellular location">
    <subcellularLocation>
        <location evidence="1">Cell membrane</location>
        <topology evidence="1">Multi-pass membrane protein</topology>
    </subcellularLocation>
</comment>
<dbReference type="PANTHER" id="PTHR42810:SF4">
    <property type="entry name" value="URIC ACID TRANSPORTER UACT"/>
    <property type="match status" value="1"/>
</dbReference>
<evidence type="ECO:0000313" key="9">
    <source>
        <dbReference type="EMBL" id="SKC85790.1"/>
    </source>
</evidence>
<feature type="transmembrane region" description="Helical" evidence="8">
    <location>
        <begin position="141"/>
        <end position="161"/>
    </location>
</feature>
<feature type="transmembrane region" description="Helical" evidence="8">
    <location>
        <begin position="318"/>
        <end position="340"/>
    </location>
</feature>
<dbReference type="Proteomes" id="UP000190285">
    <property type="component" value="Unassembled WGS sequence"/>
</dbReference>
<keyword evidence="3" id="KW-0813">Transport</keyword>
<evidence type="ECO:0000256" key="4">
    <source>
        <dbReference type="ARBA" id="ARBA00022475"/>
    </source>
</evidence>
<dbReference type="InterPro" id="IPR006042">
    <property type="entry name" value="Xan_ur_permease"/>
</dbReference>
<organism evidence="9 10">
    <name type="scientific">Maledivibacter halophilus</name>
    <dbReference type="NCBI Taxonomy" id="36842"/>
    <lineage>
        <taxon>Bacteria</taxon>
        <taxon>Bacillati</taxon>
        <taxon>Bacillota</taxon>
        <taxon>Clostridia</taxon>
        <taxon>Peptostreptococcales</taxon>
        <taxon>Caminicellaceae</taxon>
        <taxon>Maledivibacter</taxon>
    </lineage>
</organism>
<keyword evidence="7 8" id="KW-0472">Membrane</keyword>
<dbReference type="Pfam" id="PF00860">
    <property type="entry name" value="Xan_ur_permease"/>
    <property type="match status" value="1"/>
</dbReference>
<feature type="transmembrane region" description="Helical" evidence="8">
    <location>
        <begin position="33"/>
        <end position="66"/>
    </location>
</feature>
<dbReference type="RefSeq" id="WP_079494788.1">
    <property type="nucleotide sequence ID" value="NZ_FUZT01000013.1"/>
</dbReference>
<feature type="transmembrane region" description="Helical" evidence="8">
    <location>
        <begin position="173"/>
        <end position="190"/>
    </location>
</feature>
<keyword evidence="6 8" id="KW-1133">Transmembrane helix</keyword>
<keyword evidence="10" id="KW-1185">Reference proteome</keyword>
<dbReference type="NCBIfam" id="TIGR00801">
    <property type="entry name" value="ncs2"/>
    <property type="match status" value="1"/>
</dbReference>
<keyword evidence="5 8" id="KW-0812">Transmembrane</keyword>
<protein>
    <submittedName>
        <fullName evidence="9">Uracil permease</fullName>
    </submittedName>
</protein>
<dbReference type="PROSITE" id="PS01116">
    <property type="entry name" value="XANTH_URACIL_PERMASE"/>
    <property type="match status" value="1"/>
</dbReference>
<proteinExistence type="inferred from homology"/>
<gene>
    <name evidence="9" type="ORF">SAMN02194393_04447</name>
</gene>
<reference evidence="9 10" key="1">
    <citation type="submission" date="2017-02" db="EMBL/GenBank/DDBJ databases">
        <authorList>
            <person name="Peterson S.W."/>
        </authorList>
    </citation>
    <scope>NUCLEOTIDE SEQUENCE [LARGE SCALE GENOMIC DNA]</scope>
    <source>
        <strain evidence="9 10">M1</strain>
    </source>
</reference>
<comment type="similarity">
    <text evidence="2">Belongs to the nucleobase:cation symporter-2 (NCS2) (TC 2.A.40) family.</text>
</comment>
<dbReference type="EMBL" id="FUZT01000013">
    <property type="protein sequence ID" value="SKC85790.1"/>
    <property type="molecule type" value="Genomic_DNA"/>
</dbReference>
<dbReference type="GO" id="GO:0042907">
    <property type="term" value="F:xanthine transmembrane transporter activity"/>
    <property type="evidence" value="ECO:0007669"/>
    <property type="project" value="TreeGrafter"/>
</dbReference>